<name>S9V0M1_9TRYP</name>
<keyword evidence="1" id="KW-0812">Transmembrane</keyword>
<dbReference type="AlphaFoldDB" id="S9V0M1"/>
<accession>S9V0M1</accession>
<reference evidence="2 3" key="1">
    <citation type="journal article" date="2013" name="PLoS ONE">
        <title>Predicting the Proteins of Angomonas deanei, Strigomonas culicis and Their Respective Endosymbionts Reveals New Aspects of the Trypanosomatidae Family.</title>
        <authorList>
            <person name="Motta M.C."/>
            <person name="Martins A.C."/>
            <person name="de Souza S.S."/>
            <person name="Catta-Preta C.M."/>
            <person name="Silva R."/>
            <person name="Klein C.C."/>
            <person name="de Almeida L.G."/>
            <person name="de Lima Cunha O."/>
            <person name="Ciapina L.P."/>
            <person name="Brocchi M."/>
            <person name="Colabardini A.C."/>
            <person name="de Araujo Lima B."/>
            <person name="Machado C.R."/>
            <person name="de Almeida Soares C.M."/>
            <person name="Probst C.M."/>
            <person name="de Menezes C.B."/>
            <person name="Thompson C.E."/>
            <person name="Bartholomeu D.C."/>
            <person name="Gradia D.F."/>
            <person name="Pavoni D.P."/>
            <person name="Grisard E.C."/>
            <person name="Fantinatti-Garboggini F."/>
            <person name="Marchini F.K."/>
            <person name="Rodrigues-Luiz G.F."/>
            <person name="Wagner G."/>
            <person name="Goldman G.H."/>
            <person name="Fietto J.L."/>
            <person name="Elias M.C."/>
            <person name="Goldman M.H."/>
            <person name="Sagot M.F."/>
            <person name="Pereira M."/>
            <person name="Stoco P.H."/>
            <person name="de Mendonca-Neto R.P."/>
            <person name="Teixeira S.M."/>
            <person name="Maciel T.E."/>
            <person name="de Oliveira Mendes T.A."/>
            <person name="Urmenyi T.P."/>
            <person name="de Souza W."/>
            <person name="Schenkman S."/>
            <person name="de Vasconcelos A.T."/>
        </authorList>
    </citation>
    <scope>NUCLEOTIDE SEQUENCE [LARGE SCALE GENOMIC DNA]</scope>
</reference>
<comment type="caution">
    <text evidence="2">The sequence shown here is derived from an EMBL/GenBank/DDBJ whole genome shotgun (WGS) entry which is preliminary data.</text>
</comment>
<proteinExistence type="predicted"/>
<evidence type="ECO:0000313" key="3">
    <source>
        <dbReference type="Proteomes" id="UP000015354"/>
    </source>
</evidence>
<evidence type="ECO:0000313" key="2">
    <source>
        <dbReference type="EMBL" id="EPY16350.1"/>
    </source>
</evidence>
<organism evidence="2 3">
    <name type="scientific">Strigomonas culicis</name>
    <dbReference type="NCBI Taxonomy" id="28005"/>
    <lineage>
        <taxon>Eukaryota</taxon>
        <taxon>Discoba</taxon>
        <taxon>Euglenozoa</taxon>
        <taxon>Kinetoplastea</taxon>
        <taxon>Metakinetoplastina</taxon>
        <taxon>Trypanosomatida</taxon>
        <taxon>Trypanosomatidae</taxon>
        <taxon>Strigomonadinae</taxon>
        <taxon>Strigomonas</taxon>
    </lineage>
</organism>
<dbReference type="EMBL" id="ATMH01011329">
    <property type="protein sequence ID" value="EPY16350.1"/>
    <property type="molecule type" value="Genomic_DNA"/>
</dbReference>
<keyword evidence="1" id="KW-1133">Transmembrane helix</keyword>
<protein>
    <submittedName>
        <fullName evidence="2">Uncharacterized protein</fullName>
    </submittedName>
</protein>
<keyword evidence="3" id="KW-1185">Reference proteome</keyword>
<sequence>MGDLQQIVFLNTANMALLALYVILTIAIIYMNSFFEEIKSIVITKAKLPSIDVINYYNPNNEVAIASSEQVHMCRKNKIATK</sequence>
<gene>
    <name evidence="2" type="ORF">STCU_11369</name>
</gene>
<evidence type="ECO:0000256" key="1">
    <source>
        <dbReference type="SAM" id="Phobius"/>
    </source>
</evidence>
<feature type="transmembrane region" description="Helical" evidence="1">
    <location>
        <begin position="12"/>
        <end position="31"/>
    </location>
</feature>
<dbReference type="Proteomes" id="UP000015354">
    <property type="component" value="Unassembled WGS sequence"/>
</dbReference>
<keyword evidence="1" id="KW-0472">Membrane</keyword>